<dbReference type="Proteomes" id="UP000036932">
    <property type="component" value="Unassembled WGS sequence"/>
</dbReference>
<gene>
    <name evidence="3" type="ORF">AM231_21250</name>
</gene>
<reference evidence="4" key="1">
    <citation type="submission" date="2015-08" db="EMBL/GenBank/DDBJ databases">
        <title>Genome sequencing project for genomic taxonomy and phylogenomics of Bacillus-like bacteria.</title>
        <authorList>
            <person name="Liu B."/>
            <person name="Wang J."/>
            <person name="Zhu Y."/>
            <person name="Liu G."/>
            <person name="Chen Q."/>
            <person name="Chen Z."/>
            <person name="Lan J."/>
            <person name="Che J."/>
            <person name="Ge C."/>
            <person name="Shi H."/>
            <person name="Pan Z."/>
            <person name="Liu X."/>
        </authorList>
    </citation>
    <scope>NUCLEOTIDE SEQUENCE [LARGE SCALE GENOMIC DNA]</scope>
    <source>
        <strain evidence="4">FJAT-22460</strain>
    </source>
</reference>
<feature type="compositionally biased region" description="Polar residues" evidence="1">
    <location>
        <begin position="1"/>
        <end position="18"/>
    </location>
</feature>
<keyword evidence="4" id="KW-1185">Reference proteome</keyword>
<evidence type="ECO:0000256" key="1">
    <source>
        <dbReference type="SAM" id="MobiDB-lite"/>
    </source>
</evidence>
<proteinExistence type="predicted"/>
<name>A0A0M1NJ09_9BACL</name>
<evidence type="ECO:0000256" key="2">
    <source>
        <dbReference type="SAM" id="Phobius"/>
    </source>
</evidence>
<comment type="caution">
    <text evidence="3">The sequence shown here is derived from an EMBL/GenBank/DDBJ whole genome shotgun (WGS) entry which is preliminary data.</text>
</comment>
<dbReference type="PATRIC" id="fig|1705565.3.peg.175"/>
<evidence type="ECO:0000313" key="3">
    <source>
        <dbReference type="EMBL" id="KOR82092.1"/>
    </source>
</evidence>
<keyword evidence="2" id="KW-1133">Transmembrane helix</keyword>
<dbReference type="AlphaFoldDB" id="A0A0M1NJ09"/>
<dbReference type="Pfam" id="PF18910">
    <property type="entry name" value="DUF5665"/>
    <property type="match status" value="1"/>
</dbReference>
<dbReference type="OrthoDB" id="1634137at2"/>
<accession>A0A0M1NJ09</accession>
<organism evidence="3 4">
    <name type="scientific">Paenibacillus solani</name>
    <dbReference type="NCBI Taxonomy" id="1705565"/>
    <lineage>
        <taxon>Bacteria</taxon>
        <taxon>Bacillati</taxon>
        <taxon>Bacillota</taxon>
        <taxon>Bacilli</taxon>
        <taxon>Bacillales</taxon>
        <taxon>Paenibacillaceae</taxon>
        <taxon>Paenibacillus</taxon>
    </lineage>
</organism>
<dbReference type="EMBL" id="LIUT01000005">
    <property type="protein sequence ID" value="KOR82092.1"/>
    <property type="molecule type" value="Genomic_DNA"/>
</dbReference>
<feature type="region of interest" description="Disordered" evidence="1">
    <location>
        <begin position="1"/>
        <end position="54"/>
    </location>
</feature>
<dbReference type="RefSeq" id="WP_053491482.1">
    <property type="nucleotide sequence ID" value="NZ_LIUT01000005.1"/>
</dbReference>
<sequence>MSKANPYNSGSTFANRSGSLPRRAEEQRATVDSNHSNTDRHAREAEEVQEHPFELRHEVRKLNTRLDKIAATLEKSEMKDMIDNYMNPKKRIIANLSAGLARGLGLTVGTALVLALLGYILSFFVNVPMIGDFISNLQGYVEQTKK</sequence>
<keyword evidence="2" id="KW-0812">Transmembrane</keyword>
<feature type="compositionally biased region" description="Basic and acidic residues" evidence="1">
    <location>
        <begin position="37"/>
        <end position="54"/>
    </location>
</feature>
<protein>
    <submittedName>
        <fullName evidence="3">Uncharacterized protein</fullName>
    </submittedName>
</protein>
<feature type="transmembrane region" description="Helical" evidence="2">
    <location>
        <begin position="99"/>
        <end position="125"/>
    </location>
</feature>
<keyword evidence="2" id="KW-0472">Membrane</keyword>
<evidence type="ECO:0000313" key="4">
    <source>
        <dbReference type="Proteomes" id="UP000036932"/>
    </source>
</evidence>
<dbReference type="InterPro" id="IPR043723">
    <property type="entry name" value="DUF5665"/>
</dbReference>